<comment type="caution">
    <text evidence="7">The sequence shown here is derived from an EMBL/GenBank/DDBJ whole genome shotgun (WGS) entry which is preliminary data.</text>
</comment>
<keyword evidence="8" id="KW-1185">Reference proteome</keyword>
<dbReference type="CDD" id="cd01949">
    <property type="entry name" value="GGDEF"/>
    <property type="match status" value="1"/>
</dbReference>
<dbReference type="InterPro" id="IPR052020">
    <property type="entry name" value="Cyclic_di-GMP/3'3'-cGAMP_PDE"/>
</dbReference>
<dbReference type="CDD" id="cd00156">
    <property type="entry name" value="REC"/>
    <property type="match status" value="1"/>
</dbReference>
<dbReference type="GO" id="GO:0052621">
    <property type="term" value="F:diguanylate cyclase activity"/>
    <property type="evidence" value="ECO:0007669"/>
    <property type="project" value="UniProtKB-EC"/>
</dbReference>
<dbReference type="Gene3D" id="1.10.3210.10">
    <property type="entry name" value="Hypothetical protein af1432"/>
    <property type="match status" value="1"/>
</dbReference>
<dbReference type="PANTHER" id="PTHR45228:SF1">
    <property type="entry name" value="CYCLIC DI-GMP PHOSPHODIESTERASE TM_0186"/>
    <property type="match status" value="1"/>
</dbReference>
<dbReference type="SUPFAM" id="SSF109604">
    <property type="entry name" value="HD-domain/PDEase-like"/>
    <property type="match status" value="1"/>
</dbReference>
<dbReference type="NCBIfam" id="TIGR00254">
    <property type="entry name" value="GGDEF"/>
    <property type="match status" value="1"/>
</dbReference>
<feature type="domain" description="Response regulatory" evidence="4">
    <location>
        <begin position="305"/>
        <end position="422"/>
    </location>
</feature>
<dbReference type="InterPro" id="IPR037522">
    <property type="entry name" value="HD_GYP_dom"/>
</dbReference>
<evidence type="ECO:0000259" key="6">
    <source>
        <dbReference type="PROSITE" id="PS51832"/>
    </source>
</evidence>
<protein>
    <recommendedName>
        <fullName evidence="1">Stage 0 sporulation protein A homolog</fullName>
    </recommendedName>
</protein>
<dbReference type="InterPro" id="IPR000160">
    <property type="entry name" value="GGDEF_dom"/>
</dbReference>
<evidence type="ECO:0000259" key="4">
    <source>
        <dbReference type="PROSITE" id="PS50110"/>
    </source>
</evidence>
<dbReference type="PROSITE" id="PS50110">
    <property type="entry name" value="RESPONSE_REGULATORY"/>
    <property type="match status" value="1"/>
</dbReference>
<evidence type="ECO:0000313" key="7">
    <source>
        <dbReference type="EMBL" id="MCU6724998.1"/>
    </source>
</evidence>
<evidence type="ECO:0000256" key="2">
    <source>
        <dbReference type="ARBA" id="ARBA00024867"/>
    </source>
</evidence>
<dbReference type="EMBL" id="JAOQKE010000005">
    <property type="protein sequence ID" value="MCU6724998.1"/>
    <property type="molecule type" value="Genomic_DNA"/>
</dbReference>
<keyword evidence="7" id="KW-0808">Transferase</keyword>
<gene>
    <name evidence="7" type="ORF">OCV47_06485</name>
</gene>
<dbReference type="PROSITE" id="PS50887">
    <property type="entry name" value="GGDEF"/>
    <property type="match status" value="1"/>
</dbReference>
<dbReference type="Gene3D" id="3.40.50.2300">
    <property type="match status" value="1"/>
</dbReference>
<evidence type="ECO:0000256" key="1">
    <source>
        <dbReference type="ARBA" id="ARBA00018672"/>
    </source>
</evidence>
<dbReference type="InterPro" id="IPR029787">
    <property type="entry name" value="Nucleotide_cyclase"/>
</dbReference>
<organism evidence="7 8">
    <name type="scientific">Muricoprocola aceti</name>
    <dbReference type="NCBI Taxonomy" id="2981772"/>
    <lineage>
        <taxon>Bacteria</taxon>
        <taxon>Bacillati</taxon>
        <taxon>Bacillota</taxon>
        <taxon>Clostridia</taxon>
        <taxon>Lachnospirales</taxon>
        <taxon>Lachnospiraceae</taxon>
        <taxon>Muricoprocola</taxon>
    </lineage>
</organism>
<dbReference type="CDD" id="cd00077">
    <property type="entry name" value="HDc"/>
    <property type="match status" value="1"/>
</dbReference>
<name>A0ABT2SLM9_9FIRM</name>
<keyword evidence="3" id="KW-0597">Phosphoprotein</keyword>
<accession>A0ABT2SLM9</accession>
<dbReference type="SUPFAM" id="SSF55073">
    <property type="entry name" value="Nucleotide cyclase"/>
    <property type="match status" value="1"/>
</dbReference>
<dbReference type="SMART" id="SM00471">
    <property type="entry name" value="HDc"/>
    <property type="match status" value="1"/>
</dbReference>
<proteinExistence type="predicted"/>
<dbReference type="InterPro" id="IPR001789">
    <property type="entry name" value="Sig_transdc_resp-reg_receiver"/>
</dbReference>
<dbReference type="PROSITE" id="PS51832">
    <property type="entry name" value="HD_GYP"/>
    <property type="match status" value="1"/>
</dbReference>
<feature type="modified residue" description="4-aspartylphosphate" evidence="3">
    <location>
        <position position="355"/>
    </location>
</feature>
<dbReference type="Proteomes" id="UP001652338">
    <property type="component" value="Unassembled WGS sequence"/>
</dbReference>
<comment type="function">
    <text evidence="2">May play the central regulatory role in sporulation. It may be an element of the effector pathway responsible for the activation of sporulation genes in response to nutritional stress. Spo0A may act in concert with spo0H (a sigma factor) to control the expression of some genes that are critical to the sporulation process.</text>
</comment>
<dbReference type="SMART" id="SM00267">
    <property type="entry name" value="GGDEF"/>
    <property type="match status" value="1"/>
</dbReference>
<dbReference type="SUPFAM" id="SSF52172">
    <property type="entry name" value="CheY-like"/>
    <property type="match status" value="1"/>
</dbReference>
<dbReference type="InterPro" id="IPR011006">
    <property type="entry name" value="CheY-like_superfamily"/>
</dbReference>
<evidence type="ECO:0000256" key="3">
    <source>
        <dbReference type="PROSITE-ProRule" id="PRU00169"/>
    </source>
</evidence>
<dbReference type="Pfam" id="PF13487">
    <property type="entry name" value="HD_5"/>
    <property type="match status" value="1"/>
</dbReference>
<dbReference type="InterPro" id="IPR003607">
    <property type="entry name" value="HD/PDEase_dom"/>
</dbReference>
<sequence>MKEDYQMTRQEAEKEMEYYRKIFSVVRLLGEEDMKALEKGRLTGTVSDCCQCYKFWKKDILCENCISLKVWKEKTERTKLEFQGDDIYQVISRYVEIDGKPYVMELVKKMYEDSLLDADGRRKLAGKLSGYNDELYKDAMTGAYNRRYFEDELKGRTDLAGVAMIDMDDFKLCNDTCGHNAGDIALETMVKVIRKFIRKTDVLVRYGGDEFLLLMYDVTEEVFDEKLHQIQKQISEAAVPGYSNLHLSVSIGGLVSANEPLDRAVDRADQLMYQAKSSKNMVVTEMSPLPGNQNSEGIHTRLRSQILLVDDSEINRELLSAMLENEFDILEAENGEQCMEMLSQYGTGISLVLLDIVMPKMNGFEVLSAMNRKHLINDIPVIMISSEDSQNTIRRAYELGVSDYINRPFDARIVYRRVYNTIKLYAKQRRLTRLISDQNYEKEKNNKMMVSILSHIVEFRNGESGQHVLHINILTERLLERLVEKTGKYNLTAADRSLITTASSLHDIGKIGIDDKILNKPGKLTKEEFEIMKTHTLIGADMLESMGIYQNEKLIKIACQICRWHHERYDGRGYPDGLKGEEIPIAAQVVSLADVYDALSSERVYKKAFSHEKTMEMILAGECGQFNPLLLECLKDIQDELREDLKKTTLA</sequence>
<evidence type="ECO:0000313" key="8">
    <source>
        <dbReference type="Proteomes" id="UP001652338"/>
    </source>
</evidence>
<dbReference type="InterPro" id="IPR043128">
    <property type="entry name" value="Rev_trsase/Diguanyl_cyclase"/>
</dbReference>
<evidence type="ECO:0000259" key="5">
    <source>
        <dbReference type="PROSITE" id="PS50887"/>
    </source>
</evidence>
<dbReference type="Gene3D" id="3.30.70.270">
    <property type="match status" value="1"/>
</dbReference>
<dbReference type="Pfam" id="PF00072">
    <property type="entry name" value="Response_reg"/>
    <property type="match status" value="1"/>
</dbReference>
<reference evidence="7 8" key="1">
    <citation type="journal article" date="2021" name="ISME Commun">
        <title>Automated analysis of genomic sequences facilitates high-throughput and comprehensive description of bacteria.</title>
        <authorList>
            <person name="Hitch T.C.A."/>
        </authorList>
    </citation>
    <scope>NUCLEOTIDE SEQUENCE [LARGE SCALE GENOMIC DNA]</scope>
    <source>
        <strain evidence="7 8">Sanger_29</strain>
    </source>
</reference>
<feature type="domain" description="GGDEF" evidence="5">
    <location>
        <begin position="158"/>
        <end position="287"/>
    </location>
</feature>
<feature type="domain" description="HD-GYP" evidence="6">
    <location>
        <begin position="442"/>
        <end position="650"/>
    </location>
</feature>
<keyword evidence="7" id="KW-0548">Nucleotidyltransferase</keyword>
<dbReference type="Pfam" id="PF00990">
    <property type="entry name" value="GGDEF"/>
    <property type="match status" value="1"/>
</dbReference>
<dbReference type="SMART" id="SM00448">
    <property type="entry name" value="REC"/>
    <property type="match status" value="1"/>
</dbReference>
<dbReference type="PANTHER" id="PTHR45228">
    <property type="entry name" value="CYCLIC DI-GMP PHOSPHODIESTERASE TM_0186-RELATED"/>
    <property type="match status" value="1"/>
</dbReference>